<dbReference type="HOGENOM" id="CLU_1373255_0_0_1"/>
<feature type="compositionally biased region" description="Polar residues" evidence="1">
    <location>
        <begin position="164"/>
        <end position="173"/>
    </location>
</feature>
<dbReference type="VEuPathDB" id="VectorBase:ADAR2_000749"/>
<name>W5J7R1_ANODA</name>
<protein>
    <recommendedName>
        <fullName evidence="6">Secreted protein</fullName>
    </recommendedName>
</protein>
<dbReference type="AlphaFoldDB" id="W5J7R1"/>
<keyword evidence="5" id="KW-1185">Reference proteome</keyword>
<evidence type="ECO:0000313" key="3">
    <source>
        <dbReference type="EMBL" id="ETN60016.1"/>
    </source>
</evidence>
<keyword evidence="2" id="KW-0732">Signal</keyword>
<reference evidence="3 5" key="1">
    <citation type="journal article" date="2010" name="BMC Genomics">
        <title>Combination of measures distinguishes pre-miRNAs from other stem-loops in the genome of the newly sequenced Anopheles darlingi.</title>
        <authorList>
            <person name="Mendes N.D."/>
            <person name="Freitas A.T."/>
            <person name="Vasconcelos A.T."/>
            <person name="Sagot M.F."/>
        </authorList>
    </citation>
    <scope>NUCLEOTIDE SEQUENCE</scope>
</reference>
<accession>W5J7R1</accession>
<gene>
    <name evidence="3" type="ORF">AND_008376</name>
</gene>
<reference evidence="3" key="3">
    <citation type="journal article" date="2013" name="Nucleic Acids Res.">
        <title>The genome of Anopheles darlingi, the main neotropical malaria vector.</title>
        <authorList>
            <person name="Marinotti O."/>
            <person name="Cerqueira G.C."/>
            <person name="de Almeida L.G."/>
            <person name="Ferro M.I."/>
            <person name="Loreto E.L."/>
            <person name="Zaha A."/>
            <person name="Teixeira S.M."/>
            <person name="Wespiser A.R."/>
            <person name="Almeida E Silva A."/>
            <person name="Schlindwein A.D."/>
            <person name="Pacheco A.C."/>
            <person name="Silva A.L."/>
            <person name="Graveley B.R."/>
            <person name="Walenz B.P."/>
            <person name="Lima Bde A."/>
            <person name="Ribeiro C.A."/>
            <person name="Nunes-Silva C.G."/>
            <person name="de Carvalho C.R."/>
            <person name="Soares C.M."/>
            <person name="de Menezes C.B."/>
            <person name="Matiolli C."/>
            <person name="Caffrey D."/>
            <person name="Araujo D.A."/>
            <person name="de Oliveira D.M."/>
            <person name="Golenbock D."/>
            <person name="Grisard E.C."/>
            <person name="Fantinatti-Garboggini F."/>
            <person name="de Carvalho F.M."/>
            <person name="Barcellos F.G."/>
            <person name="Prosdocimi F."/>
            <person name="May G."/>
            <person name="Azevedo Junior G.M."/>
            <person name="Guimaraes G.M."/>
            <person name="Goldman G.H."/>
            <person name="Padilha I.Q."/>
            <person name="Batista Jda S."/>
            <person name="Ferro J.A."/>
            <person name="Ribeiro J.M."/>
            <person name="Fietto J.L."/>
            <person name="Dabbas K.M."/>
            <person name="Cerdeira L."/>
            <person name="Agnez-Lima L.F."/>
            <person name="Brocchi M."/>
            <person name="de Carvalho M.O."/>
            <person name="Teixeira Mde M."/>
            <person name="Diniz Maia Mde M."/>
            <person name="Goldman M.H."/>
            <person name="Cruz Schneider M.P."/>
            <person name="Felipe M.S."/>
            <person name="Hungria M."/>
            <person name="Nicolas M.F."/>
            <person name="Pereira M."/>
            <person name="Montes M.A."/>
            <person name="Cantao M.E."/>
            <person name="Vincentz M."/>
            <person name="Rafael M.S."/>
            <person name="Silverman N."/>
            <person name="Stoco P.H."/>
            <person name="Souza R.C."/>
            <person name="Vicentini R."/>
            <person name="Gazzinelli R.T."/>
            <person name="Neves Rde O."/>
            <person name="Silva R."/>
            <person name="Astolfi-Filho S."/>
            <person name="Maciel T.E."/>
            <person name="Urmenyi T.P."/>
            <person name="Tadei W.P."/>
            <person name="Camargo E.P."/>
            <person name="de Vasconcelos A.T."/>
        </authorList>
    </citation>
    <scope>NUCLEOTIDE SEQUENCE</scope>
</reference>
<evidence type="ECO:0000256" key="1">
    <source>
        <dbReference type="SAM" id="MobiDB-lite"/>
    </source>
</evidence>
<proteinExistence type="predicted"/>
<feature type="chain" id="PRO_5010154998" description="Secreted protein" evidence="2">
    <location>
        <begin position="20"/>
        <end position="199"/>
    </location>
</feature>
<evidence type="ECO:0000256" key="2">
    <source>
        <dbReference type="SAM" id="SignalP"/>
    </source>
</evidence>
<feature type="signal peptide" evidence="2">
    <location>
        <begin position="1"/>
        <end position="19"/>
    </location>
</feature>
<dbReference type="EMBL" id="ADMH02002002">
    <property type="protein sequence ID" value="ETN60016.1"/>
    <property type="molecule type" value="Genomic_DNA"/>
</dbReference>
<reference evidence="4" key="4">
    <citation type="submission" date="2015-06" db="UniProtKB">
        <authorList>
            <consortium name="EnsemblMetazoa"/>
        </authorList>
    </citation>
    <scope>IDENTIFICATION</scope>
</reference>
<feature type="region of interest" description="Disordered" evidence="1">
    <location>
        <begin position="159"/>
        <end position="182"/>
    </location>
</feature>
<evidence type="ECO:0000313" key="5">
    <source>
        <dbReference type="Proteomes" id="UP000000673"/>
    </source>
</evidence>
<dbReference type="Gene3D" id="2.60.40.1930">
    <property type="match status" value="1"/>
</dbReference>
<dbReference type="Proteomes" id="UP000000673">
    <property type="component" value="Unassembled WGS sequence"/>
</dbReference>
<dbReference type="VEuPathDB" id="VectorBase:ADAC008376"/>
<reference evidence="3" key="2">
    <citation type="submission" date="2010-05" db="EMBL/GenBank/DDBJ databases">
        <authorList>
            <person name="Almeida L.G."/>
            <person name="Nicolas M.F."/>
            <person name="Souza R.C."/>
            <person name="Vasconcelos A.T.R."/>
        </authorList>
    </citation>
    <scope>NUCLEOTIDE SEQUENCE</scope>
</reference>
<evidence type="ECO:0000313" key="4">
    <source>
        <dbReference type="EnsemblMetazoa" id="ADAC008376-PA"/>
    </source>
</evidence>
<evidence type="ECO:0008006" key="6">
    <source>
        <dbReference type="Google" id="ProtNLM"/>
    </source>
</evidence>
<organism evidence="3">
    <name type="scientific">Anopheles darlingi</name>
    <name type="common">Mosquito</name>
    <dbReference type="NCBI Taxonomy" id="43151"/>
    <lineage>
        <taxon>Eukaryota</taxon>
        <taxon>Metazoa</taxon>
        <taxon>Ecdysozoa</taxon>
        <taxon>Arthropoda</taxon>
        <taxon>Hexapoda</taxon>
        <taxon>Insecta</taxon>
        <taxon>Pterygota</taxon>
        <taxon>Neoptera</taxon>
        <taxon>Endopterygota</taxon>
        <taxon>Diptera</taxon>
        <taxon>Nematocera</taxon>
        <taxon>Culicoidea</taxon>
        <taxon>Culicidae</taxon>
        <taxon>Anophelinae</taxon>
        <taxon>Anopheles</taxon>
    </lineage>
</organism>
<sequence length="199" mass="22050">MRWLRTVAVCAALIAVSVASDVKRNEKLRVDISCSHPMTFFTYYVVSKGTIVEAKRIPFDLRMMNEGAAVRPGGQIELNITAPKRAYVALTAYRNKMPIHSEHQKKEVVDSRNLQGVKGNLHGPSYHTKLLVAVSLVNMKKAMNPDNNFSFTIMAESREDSKASTKSTGNPKSGSRCAPDKFDDIDCVNLAVDPSHQIK</sequence>
<dbReference type="EnsemblMetazoa" id="ADAC008376-RA">
    <property type="protein sequence ID" value="ADAC008376-PA"/>
    <property type="gene ID" value="ADAC008376"/>
</dbReference>